<dbReference type="EMBL" id="PYOC01000001">
    <property type="protein sequence ID" value="PSV50010.1"/>
    <property type="molecule type" value="Genomic_DNA"/>
</dbReference>
<name>A0A2T3LF50_9GAMM</name>
<comment type="caution">
    <text evidence="1">The sequence shown here is derived from an EMBL/GenBank/DDBJ whole genome shotgun (WGS) entry which is preliminary data.</text>
</comment>
<evidence type="ECO:0000313" key="2">
    <source>
        <dbReference type="Proteomes" id="UP000241803"/>
    </source>
</evidence>
<gene>
    <name evidence="1" type="ORF">C9J47_05530</name>
</gene>
<evidence type="ECO:0000313" key="1">
    <source>
        <dbReference type="EMBL" id="PSV50010.1"/>
    </source>
</evidence>
<accession>A0A2T3LF50</accession>
<protein>
    <recommendedName>
        <fullName evidence="3">DUF1367 domain-containing protein</fullName>
    </recommendedName>
</protein>
<reference evidence="1 2" key="1">
    <citation type="submission" date="2018-03" db="EMBL/GenBank/DDBJ databases">
        <title>Whole genome sequencing of Histamine producing bacteria.</title>
        <authorList>
            <person name="Butler K."/>
        </authorList>
    </citation>
    <scope>NUCLEOTIDE SEQUENCE [LARGE SCALE GENOMIC DNA]</scope>
    <source>
        <strain evidence="1 2">ATCC 19614</strain>
    </source>
</reference>
<dbReference type="Pfam" id="PF07105">
    <property type="entry name" value="DUF1367"/>
    <property type="match status" value="1"/>
</dbReference>
<proteinExistence type="predicted"/>
<evidence type="ECO:0008006" key="3">
    <source>
        <dbReference type="Google" id="ProtNLM"/>
    </source>
</evidence>
<dbReference type="Proteomes" id="UP000241803">
    <property type="component" value="Unassembled WGS sequence"/>
</dbReference>
<organism evidence="1 2">
    <name type="scientific">Photobacterium indicum</name>
    <dbReference type="NCBI Taxonomy" id="81447"/>
    <lineage>
        <taxon>Bacteria</taxon>
        <taxon>Pseudomonadati</taxon>
        <taxon>Pseudomonadota</taxon>
        <taxon>Gammaproteobacteria</taxon>
        <taxon>Vibrionales</taxon>
        <taxon>Vibrionaceae</taxon>
        <taxon>Photobacterium</taxon>
    </lineage>
</organism>
<sequence>MGMTQSIQKRTKPNEILAVIGGGGFVSYATNEDQEQAKNLTGRVVAIKPKSKARNLKHHRKFFALMKLGFMYWSPYMRLVSEPEDWIAREVAREFCKQAGKPELFDQFGNDIAQHVIDRMARKRSRRADPEAYKCPDNYRHKIMVDAGFFETVTLPNGGVIRRPWSVSFENLAQEDFNKIYKGCFNVVWSESLFQIFDDEAEAENAVNQLMSFV</sequence>
<dbReference type="InterPro" id="IPR009797">
    <property type="entry name" value="DUF1367"/>
</dbReference>
<dbReference type="AlphaFoldDB" id="A0A2T3LF50"/>
<keyword evidence="2" id="KW-1185">Reference proteome</keyword>